<dbReference type="CDD" id="cd00063">
    <property type="entry name" value="FN3"/>
    <property type="match status" value="4"/>
</dbReference>
<dbReference type="Gene3D" id="2.160.20.10">
    <property type="entry name" value="Single-stranded right-handed beta-helix, Pectin lyase-like"/>
    <property type="match status" value="5"/>
</dbReference>
<proteinExistence type="inferred from homology"/>
<comment type="similarity">
    <text evidence="1">Belongs to the pectinesterase family.</text>
</comment>
<dbReference type="InterPro" id="IPR036116">
    <property type="entry name" value="FN3_sf"/>
</dbReference>
<keyword evidence="5" id="KW-0624">Polysaccharide degradation</keyword>
<feature type="domain" description="Fibronectin type-III" evidence="7">
    <location>
        <begin position="534"/>
        <end position="629"/>
    </location>
</feature>
<feature type="domain" description="Fibronectin type-III" evidence="7">
    <location>
        <begin position="48"/>
        <end position="141"/>
    </location>
</feature>
<feature type="region of interest" description="Disordered" evidence="6">
    <location>
        <begin position="223"/>
        <end position="256"/>
    </location>
</feature>
<feature type="domain" description="Fibronectin type-III" evidence="7">
    <location>
        <begin position="1067"/>
        <end position="1159"/>
    </location>
</feature>
<comment type="caution">
    <text evidence="8">The sequence shown here is derived from an EMBL/GenBank/DDBJ whole genome shotgun (WGS) entry which is preliminary data.</text>
</comment>
<dbReference type="SUPFAM" id="SSF49265">
    <property type="entry name" value="Fibronectin type III"/>
    <property type="match status" value="8"/>
</dbReference>
<organism evidence="8 9">
    <name type="scientific">Paractinoplanes ferrugineus</name>
    <dbReference type="NCBI Taxonomy" id="113564"/>
    <lineage>
        <taxon>Bacteria</taxon>
        <taxon>Bacillati</taxon>
        <taxon>Actinomycetota</taxon>
        <taxon>Actinomycetes</taxon>
        <taxon>Micromonosporales</taxon>
        <taxon>Micromonosporaceae</taxon>
        <taxon>Paractinoplanes</taxon>
    </lineage>
</organism>
<evidence type="ECO:0000256" key="2">
    <source>
        <dbReference type="ARBA" id="ARBA00022801"/>
    </source>
</evidence>
<dbReference type="GO" id="GO:0016798">
    <property type="term" value="F:hydrolase activity, acting on glycosyl bonds"/>
    <property type="evidence" value="ECO:0007669"/>
    <property type="project" value="UniProtKB-KW"/>
</dbReference>
<dbReference type="SMART" id="SM00060">
    <property type="entry name" value="FN3"/>
    <property type="match status" value="13"/>
</dbReference>
<dbReference type="Pfam" id="PF00041">
    <property type="entry name" value="fn3"/>
    <property type="match status" value="1"/>
</dbReference>
<dbReference type="InterPro" id="IPR000070">
    <property type="entry name" value="Pectinesterase_cat"/>
</dbReference>
<dbReference type="GO" id="GO:0030599">
    <property type="term" value="F:pectinesterase activity"/>
    <property type="evidence" value="ECO:0007669"/>
    <property type="project" value="InterPro"/>
</dbReference>
<keyword evidence="4" id="KW-0326">Glycosidase</keyword>
<keyword evidence="2" id="KW-0378">Hydrolase</keyword>
<dbReference type="RefSeq" id="WP_203821598.1">
    <property type="nucleotide sequence ID" value="NZ_BAAABP010000080.1"/>
</dbReference>
<feature type="domain" description="Fibronectin type-III" evidence="7">
    <location>
        <begin position="244"/>
        <end position="339"/>
    </location>
</feature>
<feature type="domain" description="Fibronectin type-III" evidence="7">
    <location>
        <begin position="1939"/>
        <end position="2037"/>
    </location>
</feature>
<feature type="domain" description="Fibronectin type-III" evidence="7">
    <location>
        <begin position="2529"/>
        <end position="2622"/>
    </location>
</feature>
<evidence type="ECO:0000313" key="9">
    <source>
        <dbReference type="Proteomes" id="UP000598174"/>
    </source>
</evidence>
<dbReference type="InterPro" id="IPR012334">
    <property type="entry name" value="Pectin_lyas_fold"/>
</dbReference>
<dbReference type="GO" id="GO:0009279">
    <property type="term" value="C:cell outer membrane"/>
    <property type="evidence" value="ECO:0007669"/>
    <property type="project" value="TreeGrafter"/>
</dbReference>
<feature type="domain" description="Fibronectin type-III" evidence="7">
    <location>
        <begin position="340"/>
        <end position="432"/>
    </location>
</feature>
<feature type="region of interest" description="Disordered" evidence="6">
    <location>
        <begin position="324"/>
        <end position="343"/>
    </location>
</feature>
<evidence type="ECO:0000256" key="4">
    <source>
        <dbReference type="ARBA" id="ARBA00023295"/>
    </source>
</evidence>
<feature type="domain" description="Fibronectin type-III" evidence="7">
    <location>
        <begin position="2338"/>
        <end position="2436"/>
    </location>
</feature>
<evidence type="ECO:0000256" key="3">
    <source>
        <dbReference type="ARBA" id="ARBA00023085"/>
    </source>
</evidence>
<dbReference type="Proteomes" id="UP000598174">
    <property type="component" value="Unassembled WGS sequence"/>
</dbReference>
<feature type="compositionally biased region" description="Polar residues" evidence="6">
    <location>
        <begin position="223"/>
        <end position="241"/>
    </location>
</feature>
<feature type="domain" description="Fibronectin type-III" evidence="7">
    <location>
        <begin position="630"/>
        <end position="727"/>
    </location>
</feature>
<dbReference type="SUPFAM" id="SSF51126">
    <property type="entry name" value="Pectin lyase-like"/>
    <property type="match status" value="5"/>
</dbReference>
<dbReference type="GO" id="GO:0042545">
    <property type="term" value="P:cell wall modification"/>
    <property type="evidence" value="ECO:0007669"/>
    <property type="project" value="InterPro"/>
</dbReference>
<name>A0A919J7F6_9ACTN</name>
<feature type="domain" description="Fibronectin type-III" evidence="7">
    <location>
        <begin position="143"/>
        <end position="236"/>
    </location>
</feature>
<dbReference type="EMBL" id="BOMM01000064">
    <property type="protein sequence ID" value="GIE15215.1"/>
    <property type="molecule type" value="Genomic_DNA"/>
</dbReference>
<accession>A0A919J7F6</accession>
<dbReference type="InterPro" id="IPR013783">
    <property type="entry name" value="Ig-like_fold"/>
</dbReference>
<keyword evidence="3" id="KW-0063">Aspartyl esterase</keyword>
<evidence type="ECO:0000256" key="6">
    <source>
        <dbReference type="SAM" id="MobiDB-lite"/>
    </source>
</evidence>
<keyword evidence="9" id="KW-1185">Reference proteome</keyword>
<evidence type="ECO:0000313" key="8">
    <source>
        <dbReference type="EMBL" id="GIE15215.1"/>
    </source>
</evidence>
<reference evidence="8" key="1">
    <citation type="submission" date="2021-01" db="EMBL/GenBank/DDBJ databases">
        <title>Whole genome shotgun sequence of Actinoplanes ferrugineus NBRC 15555.</title>
        <authorList>
            <person name="Komaki H."/>
            <person name="Tamura T."/>
        </authorList>
    </citation>
    <scope>NUCLEOTIDE SEQUENCE</scope>
    <source>
        <strain evidence="8">NBRC 15555</strain>
    </source>
</reference>
<gene>
    <name evidence="8" type="ORF">Afe05nite_70550</name>
</gene>
<dbReference type="Gene3D" id="2.60.40.10">
    <property type="entry name" value="Immunoglobulins"/>
    <property type="match status" value="13"/>
</dbReference>
<protein>
    <recommendedName>
        <fullName evidence="7">Fibronectin type-III domain-containing protein</fullName>
    </recommendedName>
</protein>
<keyword evidence="5" id="KW-0119">Carbohydrate metabolism</keyword>
<dbReference type="PROSITE" id="PS50853">
    <property type="entry name" value="FN3"/>
    <property type="match status" value="12"/>
</dbReference>
<feature type="region of interest" description="Disordered" evidence="6">
    <location>
        <begin position="1393"/>
        <end position="1417"/>
    </location>
</feature>
<evidence type="ECO:0000256" key="5">
    <source>
        <dbReference type="ARBA" id="ARBA00023326"/>
    </source>
</evidence>
<sequence length="2922" mass="294874">MSHRLARFRSGHRTFGTATLAVLLTAAGLGTVGLTAASAAADTTPPGVPGSLKTAYYGQVGVTVSWGKVSASDTAGYRIYRSTAKTIVAGTDLLGATTTALTFADTTAVAGKTYYYAVAAADTTGNLSKPSSAVTVKTTDTDAPDKPDGLKLSASTAGVAVSWTAVDAVPDLAGYVVARSTSSSGTFSQLTAGPYTATSFVDTTAPAGSTSYYRVTAIDRTGNPSSAATGSATRPAGTNTVPPTPAGFKATASSSGGATLTWTANSGTGTSGYVVARATSASGAYATLTATPLTGTSYTDATAPQGATAYYRLTAVNAAGSSAPAAASVSVPKDTTPPAKPSDLKLTGATGGIALSWSAVTGAADLQGYLVYRAASASGSYTQLTATPLTTTGYTDTAAPAATVSYYRVTAVDTTGNASSPATGSATRPADTTAVPPTPAGFKAAAAGTGGVVLTWTANPSSTTTGYLVQRAAAAAGPFTALTTTAITGTTFTDGAAPTGATSYYRLLAVNPAGSSAPAAASVALPADTKPPTAPSSAKATVAAVGMTVTWAANKETDLAGYTVQKRNGDEVYVPYLPAAGATFTATTFTDPSITEGTRAYFRIRAVDTTGNVSSYSAVTAANPMVKPAAPTGLKAVPSTTNGITLSWAANKETDLAGYNVTRSSSSGGSYVLVGTLTAAKAGTAPSFTDTSAPRGVPQYYKVTALDLVGNVSATSSAASATSTTDPVPLPIEYVHLYVAPDGANGAYRTIAAALAAIPATNLQPTMVTIAPGTYPETFEVTAPNVVLVGATGDPADVVIADDKASGSPDPAGGTYGTAASATVFVSAKNVTLRNLTVANTFDEKAHPEITSQQAVALRVEGDRFTADHVRLLGNQDTLLADTPKPTTRSRQYYVNSYLEGDVDYLFGGADAVFDRVTLRSLDRGKSDNGAITAASTDKGSKYGFLIINSKVTSSAPAGTVHLGRPWHPSADPDAIGSVNFVNTWLPAAIDTAEPWEDMASTNSSGVKVNFRWQDARFAEYGDFGPGAGVNANRPQLTTSQAGNATPAKYLAGSDGWSPMLPPSTAAPASPTGLTAAADTRVVHLTWNDDTSADVVGWTVYRADAGTGTLTKIASTVAPTYSDTTVANGASYSYAVTAVSRSGAESPATIGATVTVQAAPLVADLTVDPAATPNATTFATITAALAAAPAGTATDPTVIAVAKGTYDEYLTVAKPYTIIVGATGTATDVVLNGNRAAGTPIPGAPANPDGSAATYGTSGSATVVVTGNAVQMRNLTIQNSYKEGTYTNGQAVALRTVGDKLVFDNVRLLGNQDTLYANSPSTTIASRVYFHDAWIEGDVDFLFGRATAVFDHSTLKALDHATSPNGAVTAASTDISQKYGFLITDSRIIGSAPDGSQNLGRPWQPGKTQPDGTSVKDDNALGQVVVRNSWLGPVVSSTATWTNMTNSGVVTDWHSARFAEFANTGPGSTATATADRPQLSAAQAQEYTAAAYLAGTDGWNPVADPAPDVAPAPVTGLVAGGADKAVNLTWNDSVESDVVAYRVYRGDELVATVAKPAYTDKAVTNGTAYTYTVVAVDAAGNAAGASAPATATANPVPLVADLTVAADGSGDYTTVQAAVNAAPAGTAAEPTVIVVKPGTYRQVVTVAKPYLVIAGSSGDARDVVLTFDNANGTPAGPATCPTVTTATCGTSGSFTVAVTASNVTVRDLTIANTFDSAKHPEIGTYNTQAVALKATGDRQVYRNVRLLGVQDTLLADSAGAISATGTGYARQYYYDSFIEGNVDFIFGRATAVFDRVTIHATVHNGGTIFAPSTASKNPNGYLVTGSRIVSANDPGTFALGRPWAGWGDGTQPDNSRGQLTIRDTTVNDGISAAKPWIDFAPLTATDGRFTEYHNSGAGAVVNANRPQLTDAEAATRTPAVYLAGTDGWDPVADAAPDVAPAAPGGVTAQPGAAQISLNWAENTEADVTGYRVYRLTGTGSVPLDAAHQVSSALLTRAGLVDTGLTNGTTYSYAVVAVDAAGHTSAASATVTGTPALHIDATVKADGSGTYPTLQAALDAASGTADWVISVGPGTYAGPATVAKSDVTLIGATGDPADVVITNDTAASALTVTGSAVTVRDVTVQNTTTAGAAPAVTMTGDKVLLQHVALKGTNRTVFADTATYNAAARQMIDNSTIEGTSDIVLGRATLVINKTAITVKASGGTVLTPSTAATFPGILLINSTVNTPAGVTGVQLGRPYRAWGDQYTPNSVGQATVRDTALGGGLNTAKPWGTGPAGESWTIGRLAEYANTGDGAGINNNRPQLSPADSVKVTVGAWLGAGTWYPAVADPATPADVTAPATPGSVTATGADGSVTLGWAAGGDTDLAGYRLYRAAGTTVTPGPATLVASPGTGTGYLDTGLTNGTTYTYAVVAVDTAGNTSAPATVRATPADSAPPAAPTGLKAGVGAGKVTLTWTANRENDLAGYNVYPAGSTTRLNAAPLAGATYTVTGLDNGTTYRYVVTAVDTAGNESAVSTVVEAVPAPGDSTAPAVPAGVRTVLGKGSVSVTWSAVGDNDLAGYDVYRSAGGAAPVRVATGVTATSYSDTTVTVGTAYAYTVKALDTAGNVSDSSDPASATPVKVDLVVAADGSGDATTVAAGLALLADNADYTTQGYRVVLIRPGTYTGPVNSGNRYGVTLLGATADPSDTVLTAGGTGAVATVTLSGNQWTLRNLTVANTNGAAAAGAQATALQVKSGDKDVFDNVRFLGDKQTLLMSTANTTTYSRSYFRRAYLEGGADMVLGRAVAVFDHSTFHVLSRPGASLTDSSISSAAPYGFLITDSTIVTDGAANSIYLGRPYSTQGQAQVVVRDSVLGAGVNTAQPWNNWDAATPWTAGRFFEYQNTGPGAAVVSAATRPMLAEADAATYTVQKYLAGADNWNPAG</sequence>
<dbReference type="PANTHER" id="PTHR31321">
    <property type="entry name" value="ACYL-COA THIOESTER HYDROLASE YBHC-RELATED"/>
    <property type="match status" value="1"/>
</dbReference>
<evidence type="ECO:0000256" key="1">
    <source>
        <dbReference type="ARBA" id="ARBA00008891"/>
    </source>
</evidence>
<dbReference type="GO" id="GO:0000272">
    <property type="term" value="P:polysaccharide catabolic process"/>
    <property type="evidence" value="ECO:0007669"/>
    <property type="project" value="UniProtKB-KW"/>
</dbReference>
<dbReference type="PANTHER" id="PTHR31321:SF57">
    <property type="entry name" value="PECTINESTERASE 53-RELATED"/>
    <property type="match status" value="1"/>
</dbReference>
<evidence type="ECO:0000259" key="7">
    <source>
        <dbReference type="PROSITE" id="PS50853"/>
    </source>
</evidence>
<dbReference type="InterPro" id="IPR011050">
    <property type="entry name" value="Pectin_lyase_fold/virulence"/>
</dbReference>
<dbReference type="Pfam" id="PF01095">
    <property type="entry name" value="Pectinesterase"/>
    <property type="match status" value="5"/>
</dbReference>
<feature type="domain" description="Fibronectin type-III" evidence="7">
    <location>
        <begin position="2438"/>
        <end position="2525"/>
    </location>
</feature>
<dbReference type="InterPro" id="IPR003961">
    <property type="entry name" value="FN3_dom"/>
</dbReference>
<feature type="domain" description="Fibronectin type-III" evidence="7">
    <location>
        <begin position="438"/>
        <end position="532"/>
    </location>
</feature>